<name>A0A1I9G6E3_BRUMA</name>
<reference evidence="1" key="1">
    <citation type="journal article" date="2007" name="Science">
        <title>Draft genome of the filarial nematode parasite Brugia malayi.</title>
        <authorList>
            <person name="Ghedin E."/>
            <person name="Wang S."/>
            <person name="Spiro D."/>
            <person name="Caler E."/>
            <person name="Zhao Q."/>
            <person name="Crabtree J."/>
            <person name="Allen J.E."/>
            <person name="Delcher A.L."/>
            <person name="Guiliano D.B."/>
            <person name="Miranda-Saavedra D."/>
            <person name="Angiuoli S.V."/>
            <person name="Creasy T."/>
            <person name="Amedeo P."/>
            <person name="Haas B."/>
            <person name="El-Sayed N.M."/>
            <person name="Wortman J.R."/>
            <person name="Feldblyum T."/>
            <person name="Tallon L."/>
            <person name="Schatz M."/>
            <person name="Shumway M."/>
            <person name="Koo H."/>
            <person name="Salzberg S.L."/>
            <person name="Schobel S."/>
            <person name="Pertea M."/>
            <person name="Pop M."/>
            <person name="White O."/>
            <person name="Barton G.J."/>
            <person name="Carlow C.K."/>
            <person name="Crawford M.J."/>
            <person name="Daub J."/>
            <person name="Dimmic M.W."/>
            <person name="Estes C.F."/>
            <person name="Foster J.M."/>
            <person name="Ganatra M."/>
            <person name="Gregory W.F."/>
            <person name="Johnson N.M."/>
            <person name="Jin J."/>
            <person name="Komuniecki R."/>
            <person name="Korf I."/>
            <person name="Kumar S."/>
            <person name="Laney S."/>
            <person name="Li B.W."/>
            <person name="Li W."/>
            <person name="Lindblom T.H."/>
            <person name="Lustigman S."/>
            <person name="Ma D."/>
            <person name="Maina C.V."/>
            <person name="Martin D.M."/>
            <person name="McCarter J.P."/>
            <person name="McReynolds L."/>
            <person name="Mitreva M."/>
            <person name="Nutman T.B."/>
            <person name="Parkinson J."/>
            <person name="Peregrin-Alvarez J.M."/>
            <person name="Poole C."/>
            <person name="Ren Q."/>
            <person name="Saunders L."/>
            <person name="Sluder A.E."/>
            <person name="Smith K."/>
            <person name="Stanke M."/>
            <person name="Unnasch T.R."/>
            <person name="Ware J."/>
            <person name="Wei A.D."/>
            <person name="Weil G."/>
            <person name="Williams D.J."/>
            <person name="Zhang Y."/>
            <person name="Williams S.A."/>
            <person name="Fraser-Liggett C."/>
            <person name="Slatko B."/>
            <person name="Blaxter M.L."/>
            <person name="Scott A.L."/>
        </authorList>
    </citation>
    <scope>NUCLEOTIDE SEQUENCE</scope>
    <source>
        <strain evidence="1">FR3</strain>
    </source>
</reference>
<proteinExistence type="predicted"/>
<sequence>MPLYPTLEDLLVDQYQYQKYGSCSDHSSQPFHSCAEPSAPVFESDAPIPGQIYETVDENIISAGSFNSLILYIDKYYLSNVLDQSFHLLVLV</sequence>
<dbReference type="AlphaFoldDB" id="A0A1I9G6E3"/>
<evidence type="ECO:0000313" key="1">
    <source>
        <dbReference type="EMBL" id="CDQ03323.1"/>
    </source>
</evidence>
<dbReference type="EMBL" id="LN856322">
    <property type="protein sequence ID" value="CDQ03323.1"/>
    <property type="molecule type" value="Genomic_DNA"/>
</dbReference>
<organism evidence="1">
    <name type="scientific">Brugia malayi</name>
    <name type="common">Filarial nematode worm</name>
    <dbReference type="NCBI Taxonomy" id="6279"/>
    <lineage>
        <taxon>Eukaryota</taxon>
        <taxon>Metazoa</taxon>
        <taxon>Ecdysozoa</taxon>
        <taxon>Nematoda</taxon>
        <taxon>Chromadorea</taxon>
        <taxon>Rhabditida</taxon>
        <taxon>Spirurina</taxon>
        <taxon>Spiruromorpha</taxon>
        <taxon>Filarioidea</taxon>
        <taxon>Onchocercidae</taxon>
        <taxon>Brugia</taxon>
    </lineage>
</organism>
<gene>
    <name evidence="1" type="primary">Bm1123</name>
    <name evidence="1" type="ORF">BM_Bm1123</name>
</gene>
<protein>
    <submittedName>
        <fullName evidence="1">Bm1123</fullName>
    </submittedName>
</protein>
<reference evidence="1" key="2">
    <citation type="submission" date="2012-12" db="EMBL/GenBank/DDBJ databases">
        <authorList>
            <consortium name="WormBase Consortium"/>
            <person name="Ghedin E."/>
            <person name="Paulini M."/>
        </authorList>
    </citation>
    <scope>NUCLEOTIDE SEQUENCE</scope>
    <source>
        <strain evidence="1">FR3</strain>
    </source>
</reference>
<accession>A0A1I9G6E3</accession>